<dbReference type="AlphaFoldDB" id="A0A8E2AS95"/>
<name>A0A8E2AS95_9APHY</name>
<dbReference type="Pfam" id="PF22041">
    <property type="entry name" value="GST_C_7"/>
    <property type="match status" value="1"/>
</dbReference>
<dbReference type="Gene3D" id="3.40.30.10">
    <property type="entry name" value="Glutaredoxin"/>
    <property type="match status" value="1"/>
</dbReference>
<dbReference type="Gene3D" id="1.20.1050.10">
    <property type="match status" value="1"/>
</dbReference>
<protein>
    <recommendedName>
        <fullName evidence="1">GST N-terminal domain-containing protein</fullName>
    </recommendedName>
</protein>
<dbReference type="InterPro" id="IPR036282">
    <property type="entry name" value="Glutathione-S-Trfase_C_sf"/>
</dbReference>
<gene>
    <name evidence="2" type="ORF">OBBRIDRAFT_796579</name>
</gene>
<dbReference type="InterPro" id="IPR004045">
    <property type="entry name" value="Glutathione_S-Trfase_N"/>
</dbReference>
<proteinExistence type="predicted"/>
<dbReference type="Pfam" id="PF13409">
    <property type="entry name" value="GST_N_2"/>
    <property type="match status" value="1"/>
</dbReference>
<feature type="domain" description="GST N-terminal" evidence="1">
    <location>
        <begin position="13"/>
        <end position="107"/>
    </location>
</feature>
<evidence type="ECO:0000313" key="2">
    <source>
        <dbReference type="EMBL" id="OCH87044.1"/>
    </source>
</evidence>
<dbReference type="InterPro" id="IPR036249">
    <property type="entry name" value="Thioredoxin-like_sf"/>
</dbReference>
<evidence type="ECO:0000313" key="3">
    <source>
        <dbReference type="Proteomes" id="UP000250043"/>
    </source>
</evidence>
<keyword evidence="3" id="KW-1185">Reference proteome</keyword>
<dbReference type="OrthoDB" id="4951845at2759"/>
<organism evidence="2 3">
    <name type="scientific">Obba rivulosa</name>
    <dbReference type="NCBI Taxonomy" id="1052685"/>
    <lineage>
        <taxon>Eukaryota</taxon>
        <taxon>Fungi</taxon>
        <taxon>Dikarya</taxon>
        <taxon>Basidiomycota</taxon>
        <taxon>Agaricomycotina</taxon>
        <taxon>Agaricomycetes</taxon>
        <taxon>Polyporales</taxon>
        <taxon>Gelatoporiaceae</taxon>
        <taxon>Obba</taxon>
    </lineage>
</organism>
<reference evidence="2 3" key="1">
    <citation type="submission" date="2016-07" db="EMBL/GenBank/DDBJ databases">
        <title>Draft genome of the white-rot fungus Obba rivulosa 3A-2.</title>
        <authorList>
            <consortium name="DOE Joint Genome Institute"/>
            <person name="Miettinen O."/>
            <person name="Riley R."/>
            <person name="Acob R."/>
            <person name="Barry K."/>
            <person name="Cullen D."/>
            <person name="De Vries R."/>
            <person name="Hainaut M."/>
            <person name="Hatakka A."/>
            <person name="Henrissat B."/>
            <person name="Hilden K."/>
            <person name="Kuo R."/>
            <person name="Labutti K."/>
            <person name="Lipzen A."/>
            <person name="Makela M.R."/>
            <person name="Sandor L."/>
            <person name="Spatafora J.W."/>
            <person name="Grigoriev I.V."/>
            <person name="Hibbett D.S."/>
        </authorList>
    </citation>
    <scope>NUCLEOTIDE SEQUENCE [LARGE SCALE GENOMIC DNA]</scope>
    <source>
        <strain evidence="2 3">3A-2</strain>
    </source>
</reference>
<dbReference type="PROSITE" id="PS50404">
    <property type="entry name" value="GST_NTER"/>
    <property type="match status" value="1"/>
</dbReference>
<dbReference type="InterPro" id="IPR054416">
    <property type="entry name" value="GST_UstS-like_C"/>
</dbReference>
<sequence length="262" mass="30029">MSQLQKIQFYDIAGNCTDDHAWSPNTWKTRYALNYKGLSYRTIWLEYPDIERVCKEVGAKPSQEPKEGDSAPPYYSCPFIYDPNTNTAVSDSARIARYLDKTYPETPAVIPPGTDALHAAFESAFASAVIMPLLPILLPASHTYLNPRSQDHYRRNRERELGELFGGKLEDWSSPGPVREEQWRAIREGLSKVNAWMTVDGHEKPYVMGNQVCYADLFVAAWLVWVKRILGPQSSEWVELETWDGGRWGKLMKDMEQYEVVL</sequence>
<dbReference type="Proteomes" id="UP000250043">
    <property type="component" value="Unassembled WGS sequence"/>
</dbReference>
<evidence type="ECO:0000259" key="1">
    <source>
        <dbReference type="PROSITE" id="PS50404"/>
    </source>
</evidence>
<accession>A0A8E2AS95</accession>
<dbReference type="SUPFAM" id="SSF52833">
    <property type="entry name" value="Thioredoxin-like"/>
    <property type="match status" value="1"/>
</dbReference>
<dbReference type="SUPFAM" id="SSF47616">
    <property type="entry name" value="GST C-terminal domain-like"/>
    <property type="match status" value="1"/>
</dbReference>
<dbReference type="EMBL" id="KV722501">
    <property type="protein sequence ID" value="OCH87044.1"/>
    <property type="molecule type" value="Genomic_DNA"/>
</dbReference>